<dbReference type="Pfam" id="PF07690">
    <property type="entry name" value="MFS_1"/>
    <property type="match status" value="1"/>
</dbReference>
<evidence type="ECO:0000256" key="6">
    <source>
        <dbReference type="SAM" id="Phobius"/>
    </source>
</evidence>
<evidence type="ECO:0000256" key="1">
    <source>
        <dbReference type="ARBA" id="ARBA00004651"/>
    </source>
</evidence>
<evidence type="ECO:0000313" key="8">
    <source>
        <dbReference type="EMBL" id="MBS9336837.1"/>
    </source>
</evidence>
<feature type="transmembrane region" description="Helical" evidence="6">
    <location>
        <begin position="233"/>
        <end position="254"/>
    </location>
</feature>
<feature type="transmembrane region" description="Helical" evidence="6">
    <location>
        <begin position="63"/>
        <end position="84"/>
    </location>
</feature>
<dbReference type="PANTHER" id="PTHR23508:SF10">
    <property type="entry name" value="CARBOXYLIC ACID TRANSPORTER PROTEIN HOMOLOG"/>
    <property type="match status" value="1"/>
</dbReference>
<dbReference type="InterPro" id="IPR036259">
    <property type="entry name" value="MFS_trans_sf"/>
</dbReference>
<evidence type="ECO:0000256" key="4">
    <source>
        <dbReference type="ARBA" id="ARBA00022989"/>
    </source>
</evidence>
<sequence>MQEAANKQSVEHLRYRDFTKNQKLTLWSTTTGFGLEHMDQLFISFAMSSIIASLHISNFAGGFISTISMFGSLIGGLFFGMLADRIGRVRVFTWTLIIVAFATGMIYFAHNIWLVYLFRFIAGVGTGAEYGAGVTLIAENFAGKKIGKLTSLTQIGGQVGAVLSAIASAIIIPTFGWNALFLVGLVPVLLAFVFRLHVKESDEFEAQKKHRQEAKETVVEKAPILEVFRTPAMAYQTIALILMMMIQIGGYYGLMNWLPKIMQKQLHLSVSGSSLWMIVTIVGMSLGMYMFGFFLDNFGPRVAFGVFLALAAISVYLLLVAHSAWSLLIIMMVVGFFSNGMYGGYGVVVSRLYPTYARVTANSVVASCGKFLGGFFPPIIGWLMDKYTLGHVMMFFTAMYLFSLCVMLTIPAFRRKDIKF</sequence>
<dbReference type="Gene3D" id="1.20.1250.20">
    <property type="entry name" value="MFS general substrate transporter like domains"/>
    <property type="match status" value="1"/>
</dbReference>
<dbReference type="InterPro" id="IPR020846">
    <property type="entry name" value="MFS_dom"/>
</dbReference>
<dbReference type="InterPro" id="IPR011701">
    <property type="entry name" value="MFS"/>
</dbReference>
<feature type="transmembrane region" description="Helical" evidence="6">
    <location>
        <begin position="325"/>
        <end position="347"/>
    </location>
</feature>
<evidence type="ECO:0000256" key="5">
    <source>
        <dbReference type="ARBA" id="ARBA00023136"/>
    </source>
</evidence>
<comment type="caution">
    <text evidence="8">The sequence shown here is derived from an EMBL/GenBank/DDBJ whole genome shotgun (WGS) entry which is preliminary data.</text>
</comment>
<feature type="transmembrane region" description="Helical" evidence="6">
    <location>
        <begin position="359"/>
        <end position="380"/>
    </location>
</feature>
<feature type="transmembrane region" description="Helical" evidence="6">
    <location>
        <begin position="392"/>
        <end position="413"/>
    </location>
</feature>
<proteinExistence type="predicted"/>
<dbReference type="SUPFAM" id="SSF103473">
    <property type="entry name" value="MFS general substrate transporter"/>
    <property type="match status" value="1"/>
</dbReference>
<keyword evidence="4 6" id="KW-1133">Transmembrane helix</keyword>
<feature type="domain" description="Major facilitator superfamily (MFS) profile" evidence="7">
    <location>
        <begin position="25"/>
        <end position="415"/>
    </location>
</feature>
<dbReference type="PANTHER" id="PTHR23508">
    <property type="entry name" value="CARBOXYLIC ACID TRANSPORTER PROTEIN HOMOLOG"/>
    <property type="match status" value="1"/>
</dbReference>
<dbReference type="EMBL" id="JAAMFJ010000007">
    <property type="protein sequence ID" value="MBS9336837.1"/>
    <property type="molecule type" value="Genomic_DNA"/>
</dbReference>
<keyword evidence="9" id="KW-1185">Reference proteome</keyword>
<accession>A0ABS5QY71</accession>
<evidence type="ECO:0000259" key="7">
    <source>
        <dbReference type="PROSITE" id="PS50850"/>
    </source>
</evidence>
<feature type="transmembrane region" description="Helical" evidence="6">
    <location>
        <begin position="91"/>
        <end position="110"/>
    </location>
</feature>
<name>A0ABS5QY71_9LACO</name>
<keyword evidence="3 6" id="KW-0812">Transmembrane</keyword>
<protein>
    <submittedName>
        <fullName evidence="8">MFS transporter</fullName>
    </submittedName>
</protein>
<evidence type="ECO:0000313" key="9">
    <source>
        <dbReference type="Proteomes" id="UP000735205"/>
    </source>
</evidence>
<feature type="transmembrane region" description="Helical" evidence="6">
    <location>
        <begin position="116"/>
        <end position="137"/>
    </location>
</feature>
<dbReference type="Proteomes" id="UP000735205">
    <property type="component" value="Unassembled WGS sequence"/>
</dbReference>
<evidence type="ECO:0000256" key="3">
    <source>
        <dbReference type="ARBA" id="ARBA00022692"/>
    </source>
</evidence>
<gene>
    <name evidence="8" type="ORF">G6R28_06300</name>
</gene>
<feature type="transmembrane region" description="Helical" evidence="6">
    <location>
        <begin position="178"/>
        <end position="198"/>
    </location>
</feature>
<keyword evidence="5 6" id="KW-0472">Membrane</keyword>
<evidence type="ECO:0000256" key="2">
    <source>
        <dbReference type="ARBA" id="ARBA00022448"/>
    </source>
</evidence>
<keyword evidence="2" id="KW-0813">Transport</keyword>
<dbReference type="PROSITE" id="PS50850">
    <property type="entry name" value="MFS"/>
    <property type="match status" value="1"/>
</dbReference>
<comment type="subcellular location">
    <subcellularLocation>
        <location evidence="1">Cell membrane</location>
        <topology evidence="1">Multi-pass membrane protein</topology>
    </subcellularLocation>
</comment>
<feature type="transmembrane region" description="Helical" evidence="6">
    <location>
        <begin position="149"/>
        <end position="172"/>
    </location>
</feature>
<reference evidence="8 9" key="1">
    <citation type="submission" date="2020-02" db="EMBL/GenBank/DDBJ databases">
        <title>Fructobacillus sp. isolated from paper mulberry of Taiwan.</title>
        <authorList>
            <person name="Lin S.-T."/>
        </authorList>
    </citation>
    <scope>NUCLEOTIDE SEQUENCE [LARGE SCALE GENOMIC DNA]</scope>
    <source>
        <strain evidence="8 9">M1-21</strain>
    </source>
</reference>
<dbReference type="RefSeq" id="WP_213793386.1">
    <property type="nucleotide sequence ID" value="NZ_JAAMFJ010000007.1"/>
</dbReference>
<feature type="transmembrane region" description="Helical" evidence="6">
    <location>
        <begin position="302"/>
        <end position="319"/>
    </location>
</feature>
<feature type="transmembrane region" description="Helical" evidence="6">
    <location>
        <begin position="274"/>
        <end position="295"/>
    </location>
</feature>
<organism evidence="8 9">
    <name type="scientific">Fructobacillus papyrifericola</name>
    <dbReference type="NCBI Taxonomy" id="2713172"/>
    <lineage>
        <taxon>Bacteria</taxon>
        <taxon>Bacillati</taxon>
        <taxon>Bacillota</taxon>
        <taxon>Bacilli</taxon>
        <taxon>Lactobacillales</taxon>
        <taxon>Lactobacillaceae</taxon>
        <taxon>Fructobacillus</taxon>
    </lineage>
</organism>